<sequence>MKNKLLLLLALSIAFFTGCKDDDDPEPPTIDKIVGQYSGENLKATIDGISAPEGTSVQIIQKDDNTTSFKLINIVPGYPEFEIPNVTFEALSRTYYSQLKGSITDNVSGYTVQANANIEDEIMEINISITEIEGEPASAESFYNKTFKGEMAIDLGLAPITMTQRVYVNKPSDKDPNKLRLRIENFSFQGINLGTIQLDTVSFVKRGEVYGFTAKDRELTDLEIPGVTGVKLTARGAIVEDHIMKLNLVVDASPLTVNVTFTGDTITESADTKINLIIEGDAVATQPDNSKTSSIYIFKIWETATASQLKLTPKIELPKGATLDSIVVRYSDGTKSILKEGESIDFSKIEGEKYDVKYHITPEDVRYPSTKTLRLEKMPEFKSIYQMNSWITPEGKEYQEPVNMASSNMAADFFPLSGMMIGHPELTATPYPVTQDGDAAKIITRDTYGGYIAFMAVVLPKVTAGTLFNGTFDLDATAPLKSTHFGEAYRGTAAPVAFKFTYKYTPGTTYFNTVVKTEGSTTTVTAEEIPDKIDECSLIAYLYEVDSYNDHLDGTNINESKKVILKAAFSGGSQDNFIEKTVNFEPTGNGSFDPANKKYKLAIVCTPSKEGDSYKGAPNSTLWVKSLEITY</sequence>
<dbReference type="Gene3D" id="2.60.120.890">
    <property type="entry name" value="BT2081, beta-jelly-roll domain"/>
    <property type="match status" value="1"/>
</dbReference>
<evidence type="ECO:0000256" key="1">
    <source>
        <dbReference type="SAM" id="SignalP"/>
    </source>
</evidence>
<keyword evidence="1" id="KW-0732">Signal</keyword>
<dbReference type="Pfam" id="PF13201">
    <property type="entry name" value="PCMD"/>
    <property type="match status" value="1"/>
</dbReference>
<evidence type="ECO:0008006" key="8">
    <source>
        <dbReference type="Google" id="ProtNLM"/>
    </source>
</evidence>
<proteinExistence type="predicted"/>
<feature type="domain" description="Lipocalin-like" evidence="3">
    <location>
        <begin position="146"/>
        <end position="263"/>
    </location>
</feature>
<evidence type="ECO:0000313" key="7">
    <source>
        <dbReference type="Proteomes" id="UP001302374"/>
    </source>
</evidence>
<feature type="chain" id="PRO_5030644904" description="Carbohydrate metabolism domain-containing protein" evidence="1">
    <location>
        <begin position="22"/>
        <end position="631"/>
    </location>
</feature>
<gene>
    <name evidence="5" type="ORF">F1644_05265</name>
    <name evidence="4" type="ORF">GGR15_003891</name>
</gene>
<name>A0A7X6BLM2_9BACT</name>
<accession>A0A7X6BLM2</accession>
<reference evidence="4 6" key="2">
    <citation type="submission" date="2020-03" db="EMBL/GenBank/DDBJ databases">
        <title>Genomic Encyclopedia of Type Strains, Phase IV (KMG-IV): sequencing the most valuable type-strain genomes for metagenomic binning, comparative biology and taxonomic classification.</title>
        <authorList>
            <person name="Goeker M."/>
        </authorList>
    </citation>
    <scope>NUCLEOTIDE SEQUENCE [LARGE SCALE GENOMIC DNA]</scope>
    <source>
        <strain evidence="4 6">DSM 105722</strain>
    </source>
</reference>
<dbReference type="InterPro" id="IPR038653">
    <property type="entry name" value="Put_CMD_sf"/>
</dbReference>
<evidence type="ECO:0000313" key="5">
    <source>
        <dbReference type="EMBL" id="WOF11713.1"/>
    </source>
</evidence>
<reference evidence="5 7" key="1">
    <citation type="submission" date="2019-09" db="EMBL/GenBank/DDBJ databases">
        <title>Butyricimonas paravirosa DSM 105722 (=214-4 = JCM 18677 = CCUG 65563).</title>
        <authorList>
            <person name="Le Roy T."/>
            <person name="Cani P.D."/>
        </authorList>
    </citation>
    <scope>NUCLEOTIDE SEQUENCE [LARGE SCALE GENOMIC DNA]</scope>
    <source>
        <strain evidence="5 7">DSM 105722</strain>
    </source>
</reference>
<dbReference type="Proteomes" id="UP001302374">
    <property type="component" value="Chromosome"/>
</dbReference>
<dbReference type="EMBL" id="JAATLI010000016">
    <property type="protein sequence ID" value="NJC20246.1"/>
    <property type="molecule type" value="Genomic_DNA"/>
</dbReference>
<feature type="signal peptide" evidence="1">
    <location>
        <begin position="1"/>
        <end position="21"/>
    </location>
</feature>
<evidence type="ECO:0000313" key="6">
    <source>
        <dbReference type="Proteomes" id="UP000576368"/>
    </source>
</evidence>
<feature type="domain" description="Putative carbohydrate metabolism" evidence="2">
    <location>
        <begin position="396"/>
        <end position="629"/>
    </location>
</feature>
<dbReference type="InterPro" id="IPR024311">
    <property type="entry name" value="Lipocalin-like"/>
</dbReference>
<dbReference type="Pfam" id="PF13944">
    <property type="entry name" value="Calycin_like"/>
    <property type="match status" value="1"/>
</dbReference>
<evidence type="ECO:0000259" key="3">
    <source>
        <dbReference type="Pfam" id="PF13944"/>
    </source>
</evidence>
<dbReference type="AlphaFoldDB" id="A0A7X6BLM2"/>
<organism evidence="4 6">
    <name type="scientific">Butyricimonas paravirosa</name>
    <dbReference type="NCBI Taxonomy" id="1472417"/>
    <lineage>
        <taxon>Bacteria</taxon>
        <taxon>Pseudomonadati</taxon>
        <taxon>Bacteroidota</taxon>
        <taxon>Bacteroidia</taxon>
        <taxon>Bacteroidales</taxon>
        <taxon>Odoribacteraceae</taxon>
        <taxon>Butyricimonas</taxon>
    </lineage>
</organism>
<dbReference type="InterPro" id="IPR025112">
    <property type="entry name" value="PCMD"/>
</dbReference>
<evidence type="ECO:0000259" key="2">
    <source>
        <dbReference type="Pfam" id="PF13201"/>
    </source>
</evidence>
<evidence type="ECO:0000313" key="4">
    <source>
        <dbReference type="EMBL" id="NJC20246.1"/>
    </source>
</evidence>
<keyword evidence="7" id="KW-1185">Reference proteome</keyword>
<dbReference type="Proteomes" id="UP000576368">
    <property type="component" value="Unassembled WGS sequence"/>
</dbReference>
<dbReference type="EMBL" id="CP043839">
    <property type="protein sequence ID" value="WOF11713.1"/>
    <property type="molecule type" value="Genomic_DNA"/>
</dbReference>
<dbReference type="PROSITE" id="PS51257">
    <property type="entry name" value="PROKAR_LIPOPROTEIN"/>
    <property type="match status" value="1"/>
</dbReference>
<dbReference type="GeneID" id="86890683"/>
<dbReference type="RefSeq" id="WP_118305465.1">
    <property type="nucleotide sequence ID" value="NZ_BMPA01000015.1"/>
</dbReference>
<protein>
    <recommendedName>
        <fullName evidence="8">Carbohydrate metabolism domain-containing protein</fullName>
    </recommendedName>
</protein>